<gene>
    <name evidence="1" type="ORF">FA95DRAFT_310766</name>
</gene>
<dbReference type="Proteomes" id="UP000814033">
    <property type="component" value="Unassembled WGS sequence"/>
</dbReference>
<evidence type="ECO:0000313" key="2">
    <source>
        <dbReference type="Proteomes" id="UP000814033"/>
    </source>
</evidence>
<keyword evidence="2" id="KW-1185">Reference proteome</keyword>
<evidence type="ECO:0000313" key="1">
    <source>
        <dbReference type="EMBL" id="KAI0051279.1"/>
    </source>
</evidence>
<reference evidence="1" key="2">
    <citation type="journal article" date="2022" name="New Phytol.">
        <title>Evolutionary transition to the ectomycorrhizal habit in the genomes of a hyperdiverse lineage of mushroom-forming fungi.</title>
        <authorList>
            <person name="Looney B."/>
            <person name="Miyauchi S."/>
            <person name="Morin E."/>
            <person name="Drula E."/>
            <person name="Courty P.E."/>
            <person name="Kohler A."/>
            <person name="Kuo A."/>
            <person name="LaButti K."/>
            <person name="Pangilinan J."/>
            <person name="Lipzen A."/>
            <person name="Riley R."/>
            <person name="Andreopoulos W."/>
            <person name="He G."/>
            <person name="Johnson J."/>
            <person name="Nolan M."/>
            <person name="Tritt A."/>
            <person name="Barry K.W."/>
            <person name="Grigoriev I.V."/>
            <person name="Nagy L.G."/>
            <person name="Hibbett D."/>
            <person name="Henrissat B."/>
            <person name="Matheny P.B."/>
            <person name="Labbe J."/>
            <person name="Martin F.M."/>
        </authorList>
    </citation>
    <scope>NUCLEOTIDE SEQUENCE</scope>
    <source>
        <strain evidence="1">FP105234-sp</strain>
    </source>
</reference>
<protein>
    <submittedName>
        <fullName evidence="1">Uncharacterized protein</fullName>
    </submittedName>
</protein>
<dbReference type="EMBL" id="MU275853">
    <property type="protein sequence ID" value="KAI0051279.1"/>
    <property type="molecule type" value="Genomic_DNA"/>
</dbReference>
<comment type="caution">
    <text evidence="1">The sequence shown here is derived from an EMBL/GenBank/DDBJ whole genome shotgun (WGS) entry which is preliminary data.</text>
</comment>
<reference evidence="1" key="1">
    <citation type="submission" date="2021-02" db="EMBL/GenBank/DDBJ databases">
        <authorList>
            <consortium name="DOE Joint Genome Institute"/>
            <person name="Ahrendt S."/>
            <person name="Looney B.P."/>
            <person name="Miyauchi S."/>
            <person name="Morin E."/>
            <person name="Drula E."/>
            <person name="Courty P.E."/>
            <person name="Chicoki N."/>
            <person name="Fauchery L."/>
            <person name="Kohler A."/>
            <person name="Kuo A."/>
            <person name="Labutti K."/>
            <person name="Pangilinan J."/>
            <person name="Lipzen A."/>
            <person name="Riley R."/>
            <person name="Andreopoulos W."/>
            <person name="He G."/>
            <person name="Johnson J."/>
            <person name="Barry K.W."/>
            <person name="Grigoriev I.V."/>
            <person name="Nagy L."/>
            <person name="Hibbett D."/>
            <person name="Henrissat B."/>
            <person name="Matheny P.B."/>
            <person name="Labbe J."/>
            <person name="Martin F."/>
        </authorList>
    </citation>
    <scope>NUCLEOTIDE SEQUENCE</scope>
    <source>
        <strain evidence="1">FP105234-sp</strain>
    </source>
</reference>
<organism evidence="1 2">
    <name type="scientific">Auriscalpium vulgare</name>
    <dbReference type="NCBI Taxonomy" id="40419"/>
    <lineage>
        <taxon>Eukaryota</taxon>
        <taxon>Fungi</taxon>
        <taxon>Dikarya</taxon>
        <taxon>Basidiomycota</taxon>
        <taxon>Agaricomycotina</taxon>
        <taxon>Agaricomycetes</taxon>
        <taxon>Russulales</taxon>
        <taxon>Auriscalpiaceae</taxon>
        <taxon>Auriscalpium</taxon>
    </lineage>
</organism>
<proteinExistence type="predicted"/>
<name>A0ACB8S404_9AGAM</name>
<sequence length="524" mass="58172">MSTTDTTSGQTMTKAEIDELYPVPATKGTLPLPGPTRASADVLIAKLKHNYKHHHIFFNAQNFHNHATHHLFAVYALGAPPELLEEVYETHSYQKPVVVSPEPITDNNFTQHLGDSAFYSGYLAYFSSYLLTHTATEALERFVFSQEYIFVPELKENGAQQPEMLSRLLAGVLHPMIHVGYGIEFGVPGQTAEGLAQTAIHPPELIPTSVFSFSPPGVSGIVPAVENNKTLSKPKRPTFEFHQKVFKSPLLRPSALGLSTGLLDQYETVLPRVRPVIFDYVREWSEKWLQGAGENEAEERLKVMVEEVTWGNSLWFGVGGWGARGEDRVINADFYNMHLVTSAIFLPTFLLPDSSTALSPPLPFAHRLLLLEAYLATCATWHVSRGNPAIVIEDFFNSPSTAMYLTAPPMRNEVASEAKGKVDKVNFDAGRALRSGGSTWPRVVASTLLHDNEHLCKVTRALGYSAETWGGREVGYYRSDDEGLDGVEKLDGTLFVRLAGLVTERLGWVAEGMETHNWDYDGYF</sequence>
<accession>A0ACB8S404</accession>